<feature type="DNA-binding region" description="H-T-H motif" evidence="4">
    <location>
        <begin position="56"/>
        <end position="75"/>
    </location>
</feature>
<dbReference type="Gene3D" id="1.10.357.10">
    <property type="entry name" value="Tetracycline Repressor, domain 2"/>
    <property type="match status" value="1"/>
</dbReference>
<evidence type="ECO:0000313" key="9">
    <source>
        <dbReference type="Proteomes" id="UP000325466"/>
    </source>
</evidence>
<evidence type="ECO:0000256" key="5">
    <source>
        <dbReference type="SAM" id="MobiDB-lite"/>
    </source>
</evidence>
<reference evidence="8" key="3">
    <citation type="submission" date="2022-09" db="EMBL/GenBank/DDBJ databases">
        <title>The genome sequence of Rhodococcus aetherivorans N1.</title>
        <authorList>
            <person name="Jiang W."/>
        </authorList>
    </citation>
    <scope>NUCLEOTIDE SEQUENCE</scope>
    <source>
        <strain evidence="8">N1</strain>
    </source>
</reference>
<dbReference type="Pfam" id="PF00440">
    <property type="entry name" value="TetR_N"/>
    <property type="match status" value="1"/>
</dbReference>
<dbReference type="EMBL" id="BLAH01000094">
    <property type="protein sequence ID" value="GES38439.1"/>
    <property type="molecule type" value="Genomic_DNA"/>
</dbReference>
<accession>A0A059MNZ4</accession>
<dbReference type="Pfam" id="PF18556">
    <property type="entry name" value="TetR_C_35"/>
    <property type="match status" value="1"/>
</dbReference>
<dbReference type="InterPro" id="IPR040611">
    <property type="entry name" value="AlkX_C"/>
</dbReference>
<dbReference type="PANTHER" id="PTHR30055:SF234">
    <property type="entry name" value="HTH-TYPE TRANSCRIPTIONAL REGULATOR BETI"/>
    <property type="match status" value="1"/>
</dbReference>
<dbReference type="InterPro" id="IPR001647">
    <property type="entry name" value="HTH_TetR"/>
</dbReference>
<organism evidence="8 10">
    <name type="scientific">Rhodococcus aetherivorans</name>
    <dbReference type="NCBI Taxonomy" id="191292"/>
    <lineage>
        <taxon>Bacteria</taxon>
        <taxon>Bacillati</taxon>
        <taxon>Actinomycetota</taxon>
        <taxon>Actinomycetes</taxon>
        <taxon>Mycobacteriales</taxon>
        <taxon>Nocardiaceae</taxon>
        <taxon>Rhodococcus</taxon>
    </lineage>
</organism>
<dbReference type="PANTHER" id="PTHR30055">
    <property type="entry name" value="HTH-TYPE TRANSCRIPTIONAL REGULATOR RUTR"/>
    <property type="match status" value="1"/>
</dbReference>
<dbReference type="InterPro" id="IPR050109">
    <property type="entry name" value="HTH-type_TetR-like_transc_reg"/>
</dbReference>
<evidence type="ECO:0000256" key="4">
    <source>
        <dbReference type="PROSITE-ProRule" id="PRU00335"/>
    </source>
</evidence>
<feature type="region of interest" description="Disordered" evidence="5">
    <location>
        <begin position="1"/>
        <end position="23"/>
    </location>
</feature>
<evidence type="ECO:0000256" key="2">
    <source>
        <dbReference type="ARBA" id="ARBA00023125"/>
    </source>
</evidence>
<proteinExistence type="predicted"/>
<dbReference type="GO" id="GO:0003700">
    <property type="term" value="F:DNA-binding transcription factor activity"/>
    <property type="evidence" value="ECO:0007669"/>
    <property type="project" value="TreeGrafter"/>
</dbReference>
<evidence type="ECO:0000256" key="1">
    <source>
        <dbReference type="ARBA" id="ARBA00023015"/>
    </source>
</evidence>
<dbReference type="GO" id="GO:0000976">
    <property type="term" value="F:transcription cis-regulatory region binding"/>
    <property type="evidence" value="ECO:0007669"/>
    <property type="project" value="TreeGrafter"/>
</dbReference>
<evidence type="ECO:0000256" key="3">
    <source>
        <dbReference type="ARBA" id="ARBA00023163"/>
    </source>
</evidence>
<reference evidence="7" key="2">
    <citation type="submission" date="2019-10" db="EMBL/GenBank/DDBJ databases">
        <title>Draft genome sequence of Rhodococcus aetherivorans JCM 14343.</title>
        <authorList>
            <person name="Inoue D."/>
            <person name="Nakazawa M."/>
            <person name="Yamamoto N."/>
            <person name="Sei K."/>
            <person name="Ike M."/>
        </authorList>
    </citation>
    <scope>NUCLEOTIDE SEQUENCE</scope>
    <source>
        <strain evidence="7">JCM 14343</strain>
    </source>
</reference>
<dbReference type="InterPro" id="IPR009057">
    <property type="entry name" value="Homeodomain-like_sf"/>
</dbReference>
<dbReference type="AlphaFoldDB" id="A0A059MNZ4"/>
<evidence type="ECO:0000259" key="6">
    <source>
        <dbReference type="PROSITE" id="PS50977"/>
    </source>
</evidence>
<dbReference type="RefSeq" id="WP_029544617.1">
    <property type="nucleotide sequence ID" value="NZ_BAAAYP010000019.1"/>
</dbReference>
<sequence>MSIVHESSPAGEPPRAGEPEDRQRVPFHEASRMLLRNSVLDAMRDLLTARDWSAVTMTDVARGAGVSRQTLYNEFASRQGLAQAYALRLVDQFVDAVDDAIYSHVGQARDALVEGFTSFFVESSADPLIQSLLRGEAKPDLLRLITTDSAPLIERASARLSETFQRSWVQASASDAGILGRAIVRIAMSYISMPPESDRDVAADLAELLGPFIDRSARHD</sequence>
<dbReference type="Proteomes" id="UP001163947">
    <property type="component" value="Chromosome"/>
</dbReference>
<evidence type="ECO:0000313" key="7">
    <source>
        <dbReference type="EMBL" id="GES38439.1"/>
    </source>
</evidence>
<keyword evidence="3" id="KW-0804">Transcription</keyword>
<keyword evidence="2 4" id="KW-0238">DNA-binding</keyword>
<keyword evidence="9" id="KW-1185">Reference proteome</keyword>
<protein>
    <submittedName>
        <fullName evidence="8">TetR family transcriptional regulator</fullName>
    </submittedName>
    <submittedName>
        <fullName evidence="7">Transcriptional regulator, TetR family</fullName>
    </submittedName>
</protein>
<feature type="domain" description="HTH tetR-type" evidence="6">
    <location>
        <begin position="33"/>
        <end position="93"/>
    </location>
</feature>
<dbReference type="SUPFAM" id="SSF46689">
    <property type="entry name" value="Homeodomain-like"/>
    <property type="match status" value="1"/>
</dbReference>
<dbReference type="EMBL" id="CP106982">
    <property type="protein sequence ID" value="UYF96341.1"/>
    <property type="molecule type" value="Genomic_DNA"/>
</dbReference>
<evidence type="ECO:0000313" key="8">
    <source>
        <dbReference type="EMBL" id="UYF96341.1"/>
    </source>
</evidence>
<dbReference type="Proteomes" id="UP000325466">
    <property type="component" value="Unassembled WGS sequence"/>
</dbReference>
<evidence type="ECO:0000313" key="10">
    <source>
        <dbReference type="Proteomes" id="UP001163947"/>
    </source>
</evidence>
<dbReference type="PRINTS" id="PR00455">
    <property type="entry name" value="HTHTETR"/>
</dbReference>
<reference evidence="7 9" key="1">
    <citation type="journal article" date="2018" name="Biodegradation">
        <title>1,4-Dioxane degradation characteristics of Rhodococcus aetherivorans JCM 14343.</title>
        <authorList>
            <person name="Inoue D."/>
            <person name="Tsunoda T."/>
            <person name="Yamamoto N."/>
            <person name="Ike M."/>
            <person name="Sei K."/>
        </authorList>
    </citation>
    <scope>NUCLEOTIDE SEQUENCE [LARGE SCALE GENOMIC DNA]</scope>
    <source>
        <strain evidence="7 9">JCM 14343</strain>
    </source>
</reference>
<name>A0A059MNZ4_9NOCA</name>
<dbReference type="GeneID" id="83621061"/>
<dbReference type="PROSITE" id="PS50977">
    <property type="entry name" value="HTH_TETR_2"/>
    <property type="match status" value="1"/>
</dbReference>
<gene>
    <name evidence="8" type="ORF">OCS65_11550</name>
    <name evidence="7" type="ORF">RAJCM14343_3704</name>
</gene>
<keyword evidence="1" id="KW-0805">Transcription regulation</keyword>